<evidence type="ECO:0000313" key="4">
    <source>
        <dbReference type="Proteomes" id="UP000506160"/>
    </source>
</evidence>
<proteinExistence type="predicted"/>
<accession>A0AB94ICP9</accession>
<feature type="transmembrane region" description="Helical" evidence="1">
    <location>
        <begin position="73"/>
        <end position="95"/>
    </location>
</feature>
<keyword evidence="4" id="KW-1185">Reference proteome</keyword>
<protein>
    <recommendedName>
        <fullName evidence="2">EamA domain-containing protein</fullName>
    </recommendedName>
</protein>
<comment type="caution">
    <text evidence="3">The sequence shown here is derived from an EMBL/GenBank/DDBJ whole genome shotgun (WGS) entry which is preliminary data.</text>
</comment>
<dbReference type="RefSeq" id="WP_024496029.1">
    <property type="nucleotide sequence ID" value="NZ_AWGA01000051.1"/>
</dbReference>
<keyword evidence="1" id="KW-0472">Membrane</keyword>
<evidence type="ECO:0000313" key="3">
    <source>
        <dbReference type="EMBL" id="TEA27199.1"/>
    </source>
</evidence>
<reference evidence="3 4" key="1">
    <citation type="journal article" date="2014" name="Appl. Environ. Microbiol.">
        <title>Genomic features of a bumble bee symbiont reflect its host environment.</title>
        <authorList>
            <person name="Martinson V.G."/>
            <person name="Magoc T."/>
            <person name="Koch H."/>
            <person name="Salzberg S.L."/>
            <person name="Moran N.A."/>
        </authorList>
    </citation>
    <scope>NUCLEOTIDE SEQUENCE [LARGE SCALE GENOMIC DNA]</scope>
    <source>
        <strain evidence="3 4">Bimp</strain>
    </source>
</reference>
<dbReference type="Gene3D" id="1.10.3730.20">
    <property type="match status" value="1"/>
</dbReference>
<evidence type="ECO:0000259" key="2">
    <source>
        <dbReference type="Pfam" id="PF00892"/>
    </source>
</evidence>
<dbReference type="InterPro" id="IPR000620">
    <property type="entry name" value="EamA_dom"/>
</dbReference>
<evidence type="ECO:0000256" key="1">
    <source>
        <dbReference type="SAM" id="Phobius"/>
    </source>
</evidence>
<keyword evidence="1" id="KW-1133">Transmembrane helix</keyword>
<feature type="transmembrane region" description="Helical" evidence="1">
    <location>
        <begin position="49"/>
        <end position="67"/>
    </location>
</feature>
<name>A0AB94ICP9_9GAMM</name>
<gene>
    <name evidence="3" type="ORF">O970_04895</name>
</gene>
<dbReference type="Proteomes" id="UP000506160">
    <property type="component" value="Unassembled WGS sequence"/>
</dbReference>
<feature type="domain" description="EamA" evidence="2">
    <location>
        <begin position="47"/>
        <end position="117"/>
    </location>
</feature>
<dbReference type="SUPFAM" id="SSF103481">
    <property type="entry name" value="Multidrug resistance efflux transporter EmrE"/>
    <property type="match status" value="1"/>
</dbReference>
<dbReference type="AlphaFoldDB" id="A0AB94ICP9"/>
<dbReference type="GO" id="GO:0016020">
    <property type="term" value="C:membrane"/>
    <property type="evidence" value="ECO:0007669"/>
    <property type="project" value="InterPro"/>
</dbReference>
<keyword evidence="1" id="KW-0812">Transmembrane</keyword>
<dbReference type="InterPro" id="IPR037185">
    <property type="entry name" value="EmrE-like"/>
</dbReference>
<dbReference type="EMBL" id="AWGA01000051">
    <property type="protein sequence ID" value="TEA27199.1"/>
    <property type="molecule type" value="Genomic_DNA"/>
</dbReference>
<feature type="transmembrane region" description="Helical" evidence="1">
    <location>
        <begin position="102"/>
        <end position="119"/>
    </location>
</feature>
<dbReference type="Pfam" id="PF00892">
    <property type="entry name" value="EamA"/>
    <property type="match status" value="1"/>
</dbReference>
<sequence>MTIWIFLLWIGNIALDTLGQTAYKYAAIQSLTSKDDLSPRWRRLLFNKYLWLGLFSYTMVFLCWLAFISLVPLSMAILLASANIVTVMLSGHFIFHEKITQLRVIGILFIMFGVIVIGIG</sequence>
<organism evidence="3 4">
    <name type="scientific">Candidatus Schmidhempelia bombi str. Bimp</name>
    <dbReference type="NCBI Taxonomy" id="1387197"/>
    <lineage>
        <taxon>Bacteria</taxon>
        <taxon>Pseudomonadati</taxon>
        <taxon>Pseudomonadota</taxon>
        <taxon>Gammaproteobacteria</taxon>
        <taxon>Orbales</taxon>
        <taxon>Orbaceae</taxon>
        <taxon>Candidatus Schmidhempelia</taxon>
    </lineage>
</organism>